<keyword evidence="2" id="KW-0808">Transferase</keyword>
<organism evidence="2">
    <name type="scientific">Ignavibacterium album</name>
    <dbReference type="NCBI Taxonomy" id="591197"/>
    <lineage>
        <taxon>Bacteria</taxon>
        <taxon>Pseudomonadati</taxon>
        <taxon>Ignavibacteriota</taxon>
        <taxon>Ignavibacteria</taxon>
        <taxon>Ignavibacteriales</taxon>
        <taxon>Ignavibacteriaceae</taxon>
        <taxon>Ignavibacterium</taxon>
    </lineage>
</organism>
<dbReference type="InterPro" id="IPR016181">
    <property type="entry name" value="Acyl_CoA_acyltransferase"/>
</dbReference>
<evidence type="ECO:0000259" key="1">
    <source>
        <dbReference type="PROSITE" id="PS51186"/>
    </source>
</evidence>
<dbReference type="PROSITE" id="PS51186">
    <property type="entry name" value="GNAT"/>
    <property type="match status" value="1"/>
</dbReference>
<reference evidence="2" key="1">
    <citation type="journal article" date="2020" name="mSystems">
        <title>Genome- and Community-Level Interaction Insights into Carbon Utilization and Element Cycling Functions of Hydrothermarchaeota in Hydrothermal Sediment.</title>
        <authorList>
            <person name="Zhou Z."/>
            <person name="Liu Y."/>
            <person name="Xu W."/>
            <person name="Pan J."/>
            <person name="Luo Z.H."/>
            <person name="Li M."/>
        </authorList>
    </citation>
    <scope>NUCLEOTIDE SEQUENCE [LARGE SCALE GENOMIC DNA]</scope>
    <source>
        <strain evidence="2">SpSt-479</strain>
    </source>
</reference>
<dbReference type="EMBL" id="DSUJ01000011">
    <property type="protein sequence ID" value="HFI92702.1"/>
    <property type="molecule type" value="Genomic_DNA"/>
</dbReference>
<name>A0A7V3E8R8_9BACT</name>
<gene>
    <name evidence="2" type="ORF">ENS31_14375</name>
</gene>
<protein>
    <submittedName>
        <fullName evidence="2">N-acetyltransferase</fullName>
    </submittedName>
</protein>
<comment type="caution">
    <text evidence="2">The sequence shown here is derived from an EMBL/GenBank/DDBJ whole genome shotgun (WGS) entry which is preliminary data.</text>
</comment>
<dbReference type="InterPro" id="IPR000182">
    <property type="entry name" value="GNAT_dom"/>
</dbReference>
<proteinExistence type="predicted"/>
<accession>A0A7V3E8R8</accession>
<dbReference type="Gene3D" id="3.40.630.30">
    <property type="match status" value="1"/>
</dbReference>
<feature type="domain" description="N-acetyltransferase" evidence="1">
    <location>
        <begin position="7"/>
        <end position="167"/>
    </location>
</feature>
<dbReference type="Pfam" id="PF13302">
    <property type="entry name" value="Acetyltransf_3"/>
    <property type="match status" value="1"/>
</dbReference>
<sequence length="172" mass="20198">MSNEQRIRLENFSETDFDTLISWVKDEKELIQFAGQIFRFPLTTEQLKEYLKDKNRHPFKIVLNNSNTVIGHCEAYQTSNNTVKLCRIIIGDKRYRGQGLGYEATKTLINWCIKNLRPKTIELNVYDFNTIAIKCYEKLGFQRTNDSKTIILNGENWTSVRMYLDVKDQSSL</sequence>
<dbReference type="SUPFAM" id="SSF55729">
    <property type="entry name" value="Acyl-CoA N-acyltransferases (Nat)"/>
    <property type="match status" value="1"/>
</dbReference>
<dbReference type="GO" id="GO:0016747">
    <property type="term" value="F:acyltransferase activity, transferring groups other than amino-acyl groups"/>
    <property type="evidence" value="ECO:0007669"/>
    <property type="project" value="InterPro"/>
</dbReference>
<dbReference type="AlphaFoldDB" id="A0A7V3E8R8"/>
<evidence type="ECO:0000313" key="2">
    <source>
        <dbReference type="EMBL" id="HFI92702.1"/>
    </source>
</evidence>
<dbReference type="CDD" id="cd04301">
    <property type="entry name" value="NAT_SF"/>
    <property type="match status" value="1"/>
</dbReference>
<dbReference type="PANTHER" id="PTHR43415">
    <property type="entry name" value="SPERMIDINE N(1)-ACETYLTRANSFERASE"/>
    <property type="match status" value="1"/>
</dbReference>
<dbReference type="PANTHER" id="PTHR43415:SF5">
    <property type="entry name" value="ACETYLTRANSFERASE"/>
    <property type="match status" value="1"/>
</dbReference>